<evidence type="ECO:0000256" key="4">
    <source>
        <dbReference type="ARBA" id="ARBA00023004"/>
    </source>
</evidence>
<dbReference type="SMART" id="SM01150">
    <property type="entry name" value="DUF1338"/>
    <property type="match status" value="1"/>
</dbReference>
<proteinExistence type="inferred from homology"/>
<dbReference type="AlphaFoldDB" id="A0AAW1S2C8"/>
<dbReference type="EMBL" id="JALJOU010000013">
    <property type="protein sequence ID" value="KAK9840540.1"/>
    <property type="molecule type" value="Genomic_DNA"/>
</dbReference>
<protein>
    <recommendedName>
        <fullName evidence="6">2-oxoadipate dioxygenase/decarboxylase</fullName>
        <ecNumber evidence="6">1.13.11.93</ecNumber>
    </recommendedName>
    <alternativeName>
        <fullName evidence="7">2-hydroxyglutarate synthase</fullName>
    </alternativeName>
</protein>
<dbReference type="PANTHER" id="PTHR31136">
    <property type="entry name" value="DUF1338 DOMAIN-CONTAINING PROTEIN"/>
    <property type="match status" value="1"/>
</dbReference>
<keyword evidence="2" id="KW-0223">Dioxygenase</keyword>
<evidence type="ECO:0000256" key="3">
    <source>
        <dbReference type="ARBA" id="ARBA00023002"/>
    </source>
</evidence>
<sequence>MNSYLRKLLFRYTDTSPTAATILMMLEGLESPGSPIPFDHIAFRTYGMEGQGIASLASFLETFGYADAGDELAFPNKKLRARWMRKPGMPRVFLSEIKVEELSEGAQAIIQRYAGAMGALAGAHAGMCSATGMLPWAHPTLHEYEDLAGESEYAAWVLVNGYTLNHMTVAVHRLQGFNRGGIRALNEELKRRGFELNQQGSELKVSPDGGLLQSSTVADSVLFRFADGEEQLVPGTYIEFAERAPLLQFAHVPAAELQEVQRRDGASSRVASTWKTAGLPDAR</sequence>
<dbReference type="GO" id="GO:0051213">
    <property type="term" value="F:dioxygenase activity"/>
    <property type="evidence" value="ECO:0007669"/>
    <property type="project" value="UniProtKB-KW"/>
</dbReference>
<reference evidence="8 9" key="1">
    <citation type="journal article" date="2024" name="Nat. Commun.">
        <title>Phylogenomics reveals the evolutionary origins of lichenization in chlorophyte algae.</title>
        <authorList>
            <person name="Puginier C."/>
            <person name="Libourel C."/>
            <person name="Otte J."/>
            <person name="Skaloud P."/>
            <person name="Haon M."/>
            <person name="Grisel S."/>
            <person name="Petersen M."/>
            <person name="Berrin J.G."/>
            <person name="Delaux P.M."/>
            <person name="Dal Grande F."/>
            <person name="Keller J."/>
        </authorList>
    </citation>
    <scope>NUCLEOTIDE SEQUENCE [LARGE SCALE GENOMIC DNA]</scope>
    <source>
        <strain evidence="8 9">SAG 245.80</strain>
    </source>
</reference>
<organism evidence="8 9">
    <name type="scientific">Elliptochloris bilobata</name>
    <dbReference type="NCBI Taxonomy" id="381761"/>
    <lineage>
        <taxon>Eukaryota</taxon>
        <taxon>Viridiplantae</taxon>
        <taxon>Chlorophyta</taxon>
        <taxon>core chlorophytes</taxon>
        <taxon>Trebouxiophyceae</taxon>
        <taxon>Trebouxiophyceae incertae sedis</taxon>
        <taxon>Elliptochloris clade</taxon>
        <taxon>Elliptochloris</taxon>
    </lineage>
</organism>
<evidence type="ECO:0000256" key="5">
    <source>
        <dbReference type="ARBA" id="ARBA00035013"/>
    </source>
</evidence>
<evidence type="ECO:0000256" key="2">
    <source>
        <dbReference type="ARBA" id="ARBA00022964"/>
    </source>
</evidence>
<keyword evidence="9" id="KW-1185">Reference proteome</keyword>
<dbReference type="Gene3D" id="3.10.180.50">
    <property type="match status" value="1"/>
</dbReference>
<evidence type="ECO:0000256" key="7">
    <source>
        <dbReference type="ARBA" id="ARBA00035045"/>
    </source>
</evidence>
<comment type="caution">
    <text evidence="8">The sequence shown here is derived from an EMBL/GenBank/DDBJ whole genome shotgun (WGS) entry which is preliminary data.</text>
</comment>
<keyword evidence="3" id="KW-0560">Oxidoreductase</keyword>
<dbReference type="EC" id="1.13.11.93" evidence="6"/>
<dbReference type="Pfam" id="PF07063">
    <property type="entry name" value="HGLS"/>
    <property type="match status" value="1"/>
</dbReference>
<evidence type="ECO:0000256" key="1">
    <source>
        <dbReference type="ARBA" id="ARBA00001954"/>
    </source>
</evidence>
<keyword evidence="4" id="KW-0408">Iron</keyword>
<accession>A0AAW1S2C8</accession>
<evidence type="ECO:0000256" key="6">
    <source>
        <dbReference type="ARBA" id="ARBA00035023"/>
    </source>
</evidence>
<evidence type="ECO:0000313" key="8">
    <source>
        <dbReference type="EMBL" id="KAK9840540.1"/>
    </source>
</evidence>
<comment type="similarity">
    <text evidence="5">Belongs to the 2-oxoadipate dioxygenase/decarboxylase family.</text>
</comment>
<dbReference type="InterPro" id="IPR009770">
    <property type="entry name" value="HGLS"/>
</dbReference>
<comment type="cofactor">
    <cofactor evidence="1">
        <name>Fe(2+)</name>
        <dbReference type="ChEBI" id="CHEBI:29033"/>
    </cofactor>
</comment>
<name>A0AAW1S2C8_9CHLO</name>
<gene>
    <name evidence="8" type="ORF">WJX81_000400</name>
</gene>
<evidence type="ECO:0000313" key="9">
    <source>
        <dbReference type="Proteomes" id="UP001445335"/>
    </source>
</evidence>
<dbReference type="CDD" id="cd16350">
    <property type="entry name" value="VOC_like"/>
    <property type="match status" value="1"/>
</dbReference>
<dbReference type="PANTHER" id="PTHR31136:SF5">
    <property type="entry name" value="2-OXOADIPATE DIOXYGENASE_DECARBOXYLASE, CHLOROPLASTIC"/>
    <property type="match status" value="1"/>
</dbReference>
<dbReference type="Proteomes" id="UP001445335">
    <property type="component" value="Unassembled WGS sequence"/>
</dbReference>